<feature type="compositionally biased region" description="Polar residues" evidence="1">
    <location>
        <begin position="1"/>
        <end position="10"/>
    </location>
</feature>
<organism evidence="3 4">
    <name type="scientific">Tardibacter chloracetimidivorans</name>
    <dbReference type="NCBI Taxonomy" id="1921510"/>
    <lineage>
        <taxon>Bacteria</taxon>
        <taxon>Pseudomonadati</taxon>
        <taxon>Pseudomonadota</taxon>
        <taxon>Alphaproteobacteria</taxon>
        <taxon>Sphingomonadales</taxon>
        <taxon>Sphingomonadaceae</taxon>
        <taxon>Tardibacter</taxon>
    </lineage>
</organism>
<name>A0A1L3ZUB4_9SPHN</name>
<feature type="compositionally biased region" description="Basic and acidic residues" evidence="1">
    <location>
        <begin position="17"/>
        <end position="26"/>
    </location>
</feature>
<sequence length="109" mass="11818">MTAPINSIQSAGPAAVDDSRRASRANLEKAAQKFEAVFVNMMLKEARKTSLGGGMFENDAMRTFRDMQDARFSEEMAKRGTLGIAKAMADFLDRAQPMAATDEAKGAPE</sequence>
<dbReference type="STRING" id="1921510.BSL82_07850"/>
<proteinExistence type="predicted"/>
<accession>A0A1L3ZUB4</accession>
<dbReference type="Proteomes" id="UP000182063">
    <property type="component" value="Chromosome"/>
</dbReference>
<evidence type="ECO:0000256" key="1">
    <source>
        <dbReference type="SAM" id="MobiDB-lite"/>
    </source>
</evidence>
<protein>
    <recommendedName>
        <fullName evidence="2">Flagellar protein FlgJ N-terminal domain-containing protein</fullName>
    </recommendedName>
</protein>
<gene>
    <name evidence="3" type="ORF">BSL82_07850</name>
</gene>
<evidence type="ECO:0000313" key="3">
    <source>
        <dbReference type="EMBL" id="API59232.1"/>
    </source>
</evidence>
<feature type="region of interest" description="Disordered" evidence="1">
    <location>
        <begin position="1"/>
        <end position="26"/>
    </location>
</feature>
<dbReference type="Pfam" id="PF10135">
    <property type="entry name" value="Rod-binding"/>
    <property type="match status" value="1"/>
</dbReference>
<dbReference type="KEGG" id="sphj:BSL82_07850"/>
<dbReference type="PRINTS" id="PR01002">
    <property type="entry name" value="FLGFLGJ"/>
</dbReference>
<feature type="domain" description="Flagellar protein FlgJ N-terminal" evidence="2">
    <location>
        <begin position="44"/>
        <end position="89"/>
    </location>
</feature>
<dbReference type="RefSeq" id="WP_072596781.1">
    <property type="nucleotide sequence ID" value="NZ_CP018221.1"/>
</dbReference>
<dbReference type="EMBL" id="CP018221">
    <property type="protein sequence ID" value="API59232.1"/>
    <property type="molecule type" value="Genomic_DNA"/>
</dbReference>
<evidence type="ECO:0000259" key="2">
    <source>
        <dbReference type="Pfam" id="PF10135"/>
    </source>
</evidence>
<evidence type="ECO:0000313" key="4">
    <source>
        <dbReference type="Proteomes" id="UP000182063"/>
    </source>
</evidence>
<keyword evidence="4" id="KW-1185">Reference proteome</keyword>
<dbReference type="AlphaFoldDB" id="A0A1L3ZUB4"/>
<reference evidence="4" key="1">
    <citation type="submission" date="2016-11" db="EMBL/GenBank/DDBJ databases">
        <title>Complete Genome Sequence of alachlor-degrading Sphingomonas sp. strain JJ-A5.</title>
        <authorList>
            <person name="Lee H."/>
            <person name="Ka J.-O."/>
        </authorList>
    </citation>
    <scope>NUCLEOTIDE SEQUENCE [LARGE SCALE GENOMIC DNA]</scope>
    <source>
        <strain evidence="4">JJ-A5</strain>
    </source>
</reference>
<dbReference type="InterPro" id="IPR019301">
    <property type="entry name" value="Flagellar_prot_FlgJ_N"/>
</dbReference>